<dbReference type="Proteomes" id="UP001163321">
    <property type="component" value="Chromosome 7"/>
</dbReference>
<reference evidence="1 2" key="1">
    <citation type="journal article" date="2022" name="bioRxiv">
        <title>The genome of the oomycete Peronosclerospora sorghi, a cosmopolitan pathogen of maize and sorghum, is inflated with dispersed pseudogenes.</title>
        <authorList>
            <person name="Fletcher K."/>
            <person name="Martin F."/>
            <person name="Isakeit T."/>
            <person name="Cavanaugh K."/>
            <person name="Magill C."/>
            <person name="Michelmore R."/>
        </authorList>
    </citation>
    <scope>NUCLEOTIDE SEQUENCE [LARGE SCALE GENOMIC DNA]</scope>
    <source>
        <strain evidence="1">P6</strain>
    </source>
</reference>
<name>A0ACC0VT09_9STRA</name>
<organism evidence="1 2">
    <name type="scientific">Peronosclerospora sorghi</name>
    <dbReference type="NCBI Taxonomy" id="230839"/>
    <lineage>
        <taxon>Eukaryota</taxon>
        <taxon>Sar</taxon>
        <taxon>Stramenopiles</taxon>
        <taxon>Oomycota</taxon>
        <taxon>Peronosporomycetes</taxon>
        <taxon>Peronosporales</taxon>
        <taxon>Peronosporaceae</taxon>
        <taxon>Peronosclerospora</taxon>
    </lineage>
</organism>
<evidence type="ECO:0000313" key="2">
    <source>
        <dbReference type="Proteomes" id="UP001163321"/>
    </source>
</evidence>
<proteinExistence type="predicted"/>
<gene>
    <name evidence="1" type="ORF">PsorP6_014455</name>
</gene>
<dbReference type="EMBL" id="CM047586">
    <property type="protein sequence ID" value="KAI9909614.1"/>
    <property type="molecule type" value="Genomic_DNA"/>
</dbReference>
<protein>
    <submittedName>
        <fullName evidence="1">Uncharacterized protein</fullName>
    </submittedName>
</protein>
<keyword evidence="2" id="KW-1185">Reference proteome</keyword>
<comment type="caution">
    <text evidence="1">The sequence shown here is derived from an EMBL/GenBank/DDBJ whole genome shotgun (WGS) entry which is preliminary data.</text>
</comment>
<evidence type="ECO:0000313" key="1">
    <source>
        <dbReference type="EMBL" id="KAI9909614.1"/>
    </source>
</evidence>
<sequence length="73" mass="7794">MQELPRLAKLAKKVLCIPATSTPSERMFSSAGLTVTKKRNNLEGGKVATLCFLNGSWEAAEGSLLATKKASIE</sequence>
<accession>A0ACC0VT09</accession>